<evidence type="ECO:0000259" key="6">
    <source>
        <dbReference type="PROSITE" id="PS51352"/>
    </source>
</evidence>
<dbReference type="SUPFAM" id="SSF52833">
    <property type="entry name" value="Thioredoxin-like"/>
    <property type="match status" value="1"/>
</dbReference>
<dbReference type="InterPro" id="IPR052250">
    <property type="entry name" value="PDI_TMX3"/>
</dbReference>
<keyword evidence="9" id="KW-1185">Reference proteome</keyword>
<evidence type="ECO:0000256" key="1">
    <source>
        <dbReference type="ARBA" id="ARBA00004389"/>
    </source>
</evidence>
<sequence length="61" mass="7043">GVWFIKFYAPWCVHCKRLAPVWEKLAKELKGTPVRVGKVDADSDSELAERFAIQHYPTLKI</sequence>
<dbReference type="Proteomes" id="UP000011087">
    <property type="component" value="Unassembled WGS sequence"/>
</dbReference>
<keyword evidence="2" id="KW-0812">Transmembrane</keyword>
<gene>
    <name evidence="7" type="ORF">GUITHDRAFT_50080</name>
</gene>
<dbReference type="PROSITE" id="PS00194">
    <property type="entry name" value="THIOREDOXIN_1"/>
    <property type="match status" value="1"/>
</dbReference>
<dbReference type="RefSeq" id="XP_005840536.1">
    <property type="nucleotide sequence ID" value="XM_005840479.1"/>
</dbReference>
<evidence type="ECO:0000256" key="5">
    <source>
        <dbReference type="ARBA" id="ARBA00045246"/>
    </source>
</evidence>
<evidence type="ECO:0000313" key="7">
    <source>
        <dbReference type="EMBL" id="EKX53556.1"/>
    </source>
</evidence>
<reference evidence="8" key="3">
    <citation type="submission" date="2015-06" db="UniProtKB">
        <authorList>
            <consortium name="EnsemblProtists"/>
        </authorList>
    </citation>
    <scope>IDENTIFICATION</scope>
</reference>
<dbReference type="KEGG" id="gtt:GUITHDRAFT_50080"/>
<comment type="subcellular location">
    <subcellularLocation>
        <location evidence="1">Endoplasmic reticulum membrane</location>
        <topology evidence="1">Single-pass membrane protein</topology>
    </subcellularLocation>
</comment>
<name>L1JY97_GUITC</name>
<dbReference type="CDD" id="cd02961">
    <property type="entry name" value="PDI_a_family"/>
    <property type="match status" value="1"/>
</dbReference>
<evidence type="ECO:0000313" key="8">
    <source>
        <dbReference type="EnsemblProtists" id="EKX53556"/>
    </source>
</evidence>
<evidence type="ECO:0000256" key="4">
    <source>
        <dbReference type="ARBA" id="ARBA00023136"/>
    </source>
</evidence>
<dbReference type="GO" id="GO:0005789">
    <property type="term" value="C:endoplasmic reticulum membrane"/>
    <property type="evidence" value="ECO:0007669"/>
    <property type="project" value="UniProtKB-SubCell"/>
</dbReference>
<dbReference type="PROSITE" id="PS51352">
    <property type="entry name" value="THIOREDOXIN_2"/>
    <property type="match status" value="1"/>
</dbReference>
<dbReference type="PANTHER" id="PTHR46426:SF1">
    <property type="entry name" value="PROTEIN DISULFIDE-ISOMERASE TMX3"/>
    <property type="match status" value="1"/>
</dbReference>
<dbReference type="InterPro" id="IPR036249">
    <property type="entry name" value="Thioredoxin-like_sf"/>
</dbReference>
<organism evidence="7">
    <name type="scientific">Guillardia theta (strain CCMP2712)</name>
    <name type="common">Cryptophyte</name>
    <dbReference type="NCBI Taxonomy" id="905079"/>
    <lineage>
        <taxon>Eukaryota</taxon>
        <taxon>Cryptophyceae</taxon>
        <taxon>Pyrenomonadales</taxon>
        <taxon>Geminigeraceae</taxon>
        <taxon>Guillardia</taxon>
    </lineage>
</organism>
<proteinExistence type="predicted"/>
<dbReference type="HOGENOM" id="CLU_090389_23_0_1"/>
<evidence type="ECO:0000256" key="3">
    <source>
        <dbReference type="ARBA" id="ARBA00022989"/>
    </source>
</evidence>
<dbReference type="OrthoDB" id="427280at2759"/>
<dbReference type="EMBL" id="JH992969">
    <property type="protein sequence ID" value="EKX53556.1"/>
    <property type="molecule type" value="Genomic_DNA"/>
</dbReference>
<comment type="function">
    <text evidence="5">Probable disulfide isomerase, which participates in the folding of proteins containing disulfide bonds. May act as a dithiol oxidase. Acts as a regulator of endoplasmic reticulum-mitochondria contact sites via its ability to regulate redox signals.</text>
</comment>
<dbReference type="EnsemblProtists" id="EKX53556">
    <property type="protein sequence ID" value="EKX53556"/>
    <property type="gene ID" value="GUITHDRAFT_50080"/>
</dbReference>
<feature type="non-terminal residue" evidence="7">
    <location>
        <position position="61"/>
    </location>
</feature>
<evidence type="ECO:0000256" key="2">
    <source>
        <dbReference type="ARBA" id="ARBA00022692"/>
    </source>
</evidence>
<dbReference type="PANTHER" id="PTHR46426">
    <property type="entry name" value="PROTEIN DISULFIDE-ISOMERASE TMX3"/>
    <property type="match status" value="1"/>
</dbReference>
<accession>L1JY97</accession>
<dbReference type="eggNOG" id="KOG4277">
    <property type="taxonomic scope" value="Eukaryota"/>
</dbReference>
<reference evidence="7 9" key="1">
    <citation type="journal article" date="2012" name="Nature">
        <title>Algal genomes reveal evolutionary mosaicism and the fate of nucleomorphs.</title>
        <authorList>
            <consortium name="DOE Joint Genome Institute"/>
            <person name="Curtis B.A."/>
            <person name="Tanifuji G."/>
            <person name="Burki F."/>
            <person name="Gruber A."/>
            <person name="Irimia M."/>
            <person name="Maruyama S."/>
            <person name="Arias M.C."/>
            <person name="Ball S.G."/>
            <person name="Gile G.H."/>
            <person name="Hirakawa Y."/>
            <person name="Hopkins J.F."/>
            <person name="Kuo A."/>
            <person name="Rensing S.A."/>
            <person name="Schmutz J."/>
            <person name="Symeonidi A."/>
            <person name="Elias M."/>
            <person name="Eveleigh R.J."/>
            <person name="Herman E.K."/>
            <person name="Klute M.J."/>
            <person name="Nakayama T."/>
            <person name="Obornik M."/>
            <person name="Reyes-Prieto A."/>
            <person name="Armbrust E.V."/>
            <person name="Aves S.J."/>
            <person name="Beiko R.G."/>
            <person name="Coutinho P."/>
            <person name="Dacks J.B."/>
            <person name="Durnford D.G."/>
            <person name="Fast N.M."/>
            <person name="Green B.R."/>
            <person name="Grisdale C.J."/>
            <person name="Hempel F."/>
            <person name="Henrissat B."/>
            <person name="Hoppner M.P."/>
            <person name="Ishida K."/>
            <person name="Kim E."/>
            <person name="Koreny L."/>
            <person name="Kroth P.G."/>
            <person name="Liu Y."/>
            <person name="Malik S.B."/>
            <person name="Maier U.G."/>
            <person name="McRose D."/>
            <person name="Mock T."/>
            <person name="Neilson J.A."/>
            <person name="Onodera N.T."/>
            <person name="Poole A.M."/>
            <person name="Pritham E.J."/>
            <person name="Richards T.A."/>
            <person name="Rocap G."/>
            <person name="Roy S.W."/>
            <person name="Sarai C."/>
            <person name="Schaack S."/>
            <person name="Shirato S."/>
            <person name="Slamovits C.H."/>
            <person name="Spencer D.F."/>
            <person name="Suzuki S."/>
            <person name="Worden A.Z."/>
            <person name="Zauner S."/>
            <person name="Barry K."/>
            <person name="Bell C."/>
            <person name="Bharti A.K."/>
            <person name="Crow J.A."/>
            <person name="Grimwood J."/>
            <person name="Kramer R."/>
            <person name="Lindquist E."/>
            <person name="Lucas S."/>
            <person name="Salamov A."/>
            <person name="McFadden G.I."/>
            <person name="Lane C.E."/>
            <person name="Keeling P.J."/>
            <person name="Gray M.W."/>
            <person name="Grigoriev I.V."/>
            <person name="Archibald J.M."/>
        </authorList>
    </citation>
    <scope>NUCLEOTIDE SEQUENCE</scope>
    <source>
        <strain evidence="7 9">CCMP2712</strain>
    </source>
</reference>
<dbReference type="OMA" id="CKQLAPH"/>
<dbReference type="GeneID" id="17310378"/>
<dbReference type="Pfam" id="PF00085">
    <property type="entry name" value="Thioredoxin"/>
    <property type="match status" value="1"/>
</dbReference>
<dbReference type="AlphaFoldDB" id="L1JY97"/>
<dbReference type="Gene3D" id="3.40.30.10">
    <property type="entry name" value="Glutaredoxin"/>
    <property type="match status" value="1"/>
</dbReference>
<keyword evidence="4" id="KW-0472">Membrane</keyword>
<reference evidence="9" key="2">
    <citation type="submission" date="2012-11" db="EMBL/GenBank/DDBJ databases">
        <authorList>
            <person name="Kuo A."/>
            <person name="Curtis B.A."/>
            <person name="Tanifuji G."/>
            <person name="Burki F."/>
            <person name="Gruber A."/>
            <person name="Irimia M."/>
            <person name="Maruyama S."/>
            <person name="Arias M.C."/>
            <person name="Ball S.G."/>
            <person name="Gile G.H."/>
            <person name="Hirakawa Y."/>
            <person name="Hopkins J.F."/>
            <person name="Rensing S.A."/>
            <person name="Schmutz J."/>
            <person name="Symeonidi A."/>
            <person name="Elias M."/>
            <person name="Eveleigh R.J."/>
            <person name="Herman E.K."/>
            <person name="Klute M.J."/>
            <person name="Nakayama T."/>
            <person name="Obornik M."/>
            <person name="Reyes-Prieto A."/>
            <person name="Armbrust E.V."/>
            <person name="Aves S.J."/>
            <person name="Beiko R.G."/>
            <person name="Coutinho P."/>
            <person name="Dacks J.B."/>
            <person name="Durnford D.G."/>
            <person name="Fast N.M."/>
            <person name="Green B.R."/>
            <person name="Grisdale C."/>
            <person name="Hempe F."/>
            <person name="Henrissat B."/>
            <person name="Hoppner M.P."/>
            <person name="Ishida K.-I."/>
            <person name="Kim E."/>
            <person name="Koreny L."/>
            <person name="Kroth P.G."/>
            <person name="Liu Y."/>
            <person name="Malik S.-B."/>
            <person name="Maier U.G."/>
            <person name="McRose D."/>
            <person name="Mock T."/>
            <person name="Neilson J.A."/>
            <person name="Onodera N.T."/>
            <person name="Poole A.M."/>
            <person name="Pritham E.J."/>
            <person name="Richards T.A."/>
            <person name="Rocap G."/>
            <person name="Roy S.W."/>
            <person name="Sarai C."/>
            <person name="Schaack S."/>
            <person name="Shirato S."/>
            <person name="Slamovits C.H."/>
            <person name="Spencer D.F."/>
            <person name="Suzuki S."/>
            <person name="Worden A.Z."/>
            <person name="Zauner S."/>
            <person name="Barry K."/>
            <person name="Bell C."/>
            <person name="Bharti A.K."/>
            <person name="Crow J.A."/>
            <person name="Grimwood J."/>
            <person name="Kramer R."/>
            <person name="Lindquist E."/>
            <person name="Lucas S."/>
            <person name="Salamov A."/>
            <person name="McFadden G.I."/>
            <person name="Lane C.E."/>
            <person name="Keeling P.J."/>
            <person name="Gray M.W."/>
            <person name="Grigoriev I.V."/>
            <person name="Archibald J.M."/>
        </authorList>
    </citation>
    <scope>NUCLEOTIDE SEQUENCE</scope>
    <source>
        <strain evidence="9">CCMP2712</strain>
    </source>
</reference>
<dbReference type="PaxDb" id="55529-EKX53556"/>
<protein>
    <recommendedName>
        <fullName evidence="6">Thioredoxin domain-containing protein</fullName>
    </recommendedName>
</protein>
<feature type="non-terminal residue" evidence="7">
    <location>
        <position position="1"/>
    </location>
</feature>
<dbReference type="InterPro" id="IPR013766">
    <property type="entry name" value="Thioredoxin_domain"/>
</dbReference>
<feature type="domain" description="Thioredoxin" evidence="6">
    <location>
        <begin position="1"/>
        <end position="61"/>
    </location>
</feature>
<dbReference type="InterPro" id="IPR017937">
    <property type="entry name" value="Thioredoxin_CS"/>
</dbReference>
<keyword evidence="3" id="KW-1133">Transmembrane helix</keyword>
<evidence type="ECO:0000313" key="9">
    <source>
        <dbReference type="Proteomes" id="UP000011087"/>
    </source>
</evidence>
<dbReference type="STRING" id="905079.L1JY97"/>
<dbReference type="PRINTS" id="PR00421">
    <property type="entry name" value="THIOREDOXIN"/>
</dbReference>